<dbReference type="PANTHER" id="PTHR40547">
    <property type="entry name" value="SLL0298 PROTEIN"/>
    <property type="match status" value="1"/>
</dbReference>
<dbReference type="AlphaFoldDB" id="A0A348W8N7"/>
<evidence type="ECO:0000313" key="5">
    <source>
        <dbReference type="Proteomes" id="UP000264719"/>
    </source>
</evidence>
<evidence type="ECO:0000256" key="2">
    <source>
        <dbReference type="SAM" id="Phobius"/>
    </source>
</evidence>
<comment type="caution">
    <text evidence="4">The sequence shown here is derived from an EMBL/GenBank/DDBJ whole genome shotgun (WGS) entry which is preliminary data.</text>
</comment>
<name>A0A348W8N7_9RHOB</name>
<organism evidence="4 5">
    <name type="scientific">Roseovarius nubinhibens</name>
    <dbReference type="NCBI Taxonomy" id="314263"/>
    <lineage>
        <taxon>Bacteria</taxon>
        <taxon>Pseudomonadati</taxon>
        <taxon>Pseudomonadota</taxon>
        <taxon>Alphaproteobacteria</taxon>
        <taxon>Rhodobacterales</taxon>
        <taxon>Roseobacteraceae</taxon>
        <taxon>Roseovarius</taxon>
    </lineage>
</organism>
<feature type="transmembrane region" description="Helical" evidence="2">
    <location>
        <begin position="46"/>
        <end position="74"/>
    </location>
</feature>
<dbReference type="Pfam" id="PF09835">
    <property type="entry name" value="DUF2062"/>
    <property type="match status" value="1"/>
</dbReference>
<feature type="transmembrane region" description="Helical" evidence="2">
    <location>
        <begin position="162"/>
        <end position="185"/>
    </location>
</feature>
<dbReference type="RefSeq" id="WP_050754147.1">
    <property type="nucleotide sequence ID" value="NZ_CAXAXR010000016.1"/>
</dbReference>
<dbReference type="EMBL" id="DMVW01000037">
    <property type="protein sequence ID" value="HAR50899.1"/>
    <property type="molecule type" value="Genomic_DNA"/>
</dbReference>
<evidence type="ECO:0000313" key="4">
    <source>
        <dbReference type="EMBL" id="HAR50899.1"/>
    </source>
</evidence>
<feature type="transmembrane region" description="Helical" evidence="2">
    <location>
        <begin position="80"/>
        <end position="103"/>
    </location>
</feature>
<feature type="domain" description="DUF2062" evidence="3">
    <location>
        <begin position="27"/>
        <end position="192"/>
    </location>
</feature>
<keyword evidence="2" id="KW-1133">Transmembrane helix</keyword>
<feature type="transmembrane region" description="Helical" evidence="2">
    <location>
        <begin position="137"/>
        <end position="156"/>
    </location>
</feature>
<keyword evidence="2" id="KW-0472">Membrane</keyword>
<proteinExistence type="predicted"/>
<gene>
    <name evidence="4" type="ORF">DCS45_03340</name>
</gene>
<dbReference type="InterPro" id="IPR018639">
    <property type="entry name" value="DUF2062"/>
</dbReference>
<dbReference type="Proteomes" id="UP000264719">
    <property type="component" value="Unassembled WGS sequence"/>
</dbReference>
<dbReference type="PANTHER" id="PTHR40547:SF1">
    <property type="entry name" value="SLL0298 PROTEIN"/>
    <property type="match status" value="1"/>
</dbReference>
<evidence type="ECO:0000256" key="1">
    <source>
        <dbReference type="SAM" id="MobiDB-lite"/>
    </source>
</evidence>
<sequence>MVFKRRNKQSLLQKLGGLVWPRGGWGRAIRYINHRLRRLPDPPHRIARGIFAGVLVTFTPFFGLHFFLAAIVAWLIRGNLIAALLATFVGNPPTFIIIAAVSLETGHFILGRPPPGEVDEGMFQLFWHATRSLFHNIYVLFAGGEVYWAPLLHFYHEVFLPYLVGGIIPGTVCAFAAYYFSLPVIQAYQNRRKGRIKAKLAELKEKAAAKKAEKAARPEASAARVDRPADKRD</sequence>
<reference evidence="4 5" key="1">
    <citation type="journal article" date="2018" name="Nat. Biotechnol.">
        <title>A standardized bacterial taxonomy based on genome phylogeny substantially revises the tree of life.</title>
        <authorList>
            <person name="Parks D.H."/>
            <person name="Chuvochina M."/>
            <person name="Waite D.W."/>
            <person name="Rinke C."/>
            <person name="Skarshewski A."/>
            <person name="Chaumeil P.A."/>
            <person name="Hugenholtz P."/>
        </authorList>
    </citation>
    <scope>NUCLEOTIDE SEQUENCE [LARGE SCALE GENOMIC DNA]</scope>
    <source>
        <strain evidence="4">UBA9169</strain>
    </source>
</reference>
<feature type="region of interest" description="Disordered" evidence="1">
    <location>
        <begin position="210"/>
        <end position="233"/>
    </location>
</feature>
<accession>A0A348W8N7</accession>
<keyword evidence="2" id="KW-0812">Transmembrane</keyword>
<protein>
    <submittedName>
        <fullName evidence="4">DUF2062 domain-containing protein</fullName>
    </submittedName>
</protein>
<feature type="compositionally biased region" description="Basic and acidic residues" evidence="1">
    <location>
        <begin position="224"/>
        <end position="233"/>
    </location>
</feature>
<evidence type="ECO:0000259" key="3">
    <source>
        <dbReference type="Pfam" id="PF09835"/>
    </source>
</evidence>